<dbReference type="SUPFAM" id="SSF56112">
    <property type="entry name" value="Protein kinase-like (PK-like)"/>
    <property type="match status" value="1"/>
</dbReference>
<dbReference type="EMBL" id="CAJVPD010000011">
    <property type="protein sequence ID" value="CAG8225276.1"/>
    <property type="molecule type" value="Genomic_DNA"/>
</dbReference>
<sequence>MTGESFFCISYDKKQDQDDMYLLSITEQLGPLPDELFKHWKNSSLYFTPERKLFNCPLGGGPPGKELLMLEQSSMEEHFNQLAPDISDEEATKVKALIRWILQYDPAKRPSPAEMLADPWFCEIDVGGDTS</sequence>
<evidence type="ECO:0008006" key="3">
    <source>
        <dbReference type="Google" id="ProtNLM"/>
    </source>
</evidence>
<dbReference type="InterPro" id="IPR011009">
    <property type="entry name" value="Kinase-like_dom_sf"/>
</dbReference>
<dbReference type="Gene3D" id="1.10.510.10">
    <property type="entry name" value="Transferase(Phosphotransferase) domain 1"/>
    <property type="match status" value="1"/>
</dbReference>
<gene>
    <name evidence="1" type="ORF">PSALAMII_LOCUS160</name>
</gene>
<reference evidence="1" key="1">
    <citation type="submission" date="2021-07" db="EMBL/GenBank/DDBJ databases">
        <authorList>
            <person name="Branca A.L. A."/>
        </authorList>
    </citation>
    <scope>NUCLEOTIDE SEQUENCE</scope>
</reference>
<accession>A0A9W4I363</accession>
<evidence type="ECO:0000313" key="2">
    <source>
        <dbReference type="Proteomes" id="UP001152592"/>
    </source>
</evidence>
<name>A0A9W4I363_9EURO</name>
<evidence type="ECO:0000313" key="1">
    <source>
        <dbReference type="EMBL" id="CAG8225276.1"/>
    </source>
</evidence>
<dbReference type="AlphaFoldDB" id="A0A9W4I363"/>
<proteinExistence type="predicted"/>
<dbReference type="OrthoDB" id="2148716at2759"/>
<protein>
    <recommendedName>
        <fullName evidence="3">Protein kinase domain-containing protein</fullName>
    </recommendedName>
</protein>
<comment type="caution">
    <text evidence="1">The sequence shown here is derived from an EMBL/GenBank/DDBJ whole genome shotgun (WGS) entry which is preliminary data.</text>
</comment>
<organism evidence="1 2">
    <name type="scientific">Penicillium salamii</name>
    <dbReference type="NCBI Taxonomy" id="1612424"/>
    <lineage>
        <taxon>Eukaryota</taxon>
        <taxon>Fungi</taxon>
        <taxon>Dikarya</taxon>
        <taxon>Ascomycota</taxon>
        <taxon>Pezizomycotina</taxon>
        <taxon>Eurotiomycetes</taxon>
        <taxon>Eurotiomycetidae</taxon>
        <taxon>Eurotiales</taxon>
        <taxon>Aspergillaceae</taxon>
        <taxon>Penicillium</taxon>
    </lineage>
</organism>
<dbReference type="Proteomes" id="UP001152592">
    <property type="component" value="Unassembled WGS sequence"/>
</dbReference>